<dbReference type="EMBL" id="SGPM01000309">
    <property type="protein sequence ID" value="THH26800.1"/>
    <property type="molecule type" value="Genomic_DNA"/>
</dbReference>
<proteinExistence type="predicted"/>
<accession>A0A4S4MU14</accession>
<dbReference type="OrthoDB" id="2748701at2759"/>
<name>A0A4S4MU14_9APHY</name>
<gene>
    <name evidence="1" type="ORF">EUX98_g7381</name>
</gene>
<protein>
    <recommendedName>
        <fullName evidence="3">F-box domain-containing protein</fullName>
    </recommendedName>
</protein>
<evidence type="ECO:0000313" key="2">
    <source>
        <dbReference type="Proteomes" id="UP000308730"/>
    </source>
</evidence>
<dbReference type="Proteomes" id="UP000308730">
    <property type="component" value="Unassembled WGS sequence"/>
</dbReference>
<comment type="caution">
    <text evidence="1">The sequence shown here is derived from an EMBL/GenBank/DDBJ whole genome shotgun (WGS) entry which is preliminary data.</text>
</comment>
<organism evidence="1 2">
    <name type="scientific">Antrodiella citrinella</name>
    <dbReference type="NCBI Taxonomy" id="2447956"/>
    <lineage>
        <taxon>Eukaryota</taxon>
        <taxon>Fungi</taxon>
        <taxon>Dikarya</taxon>
        <taxon>Basidiomycota</taxon>
        <taxon>Agaricomycotina</taxon>
        <taxon>Agaricomycetes</taxon>
        <taxon>Polyporales</taxon>
        <taxon>Steccherinaceae</taxon>
        <taxon>Antrodiella</taxon>
    </lineage>
</organism>
<sequence>MDRLPVELLLDIFSYACTDGGYTGCSLSSVSKRIRTTSEHVRYQSLAVYGARHIRTLSFRLTSSGPDSGLRKVHHLLLSDRSLEAAAEPAPYSDREGTGAELVSNITFILTAIAPHLETLLLILTTLRKPTALSLSVLSFLSDLPFVPLIPTNLPFLRELAVASPLFPMSFPLSNKALRLERLHIATHTELPATLGASLRKVAPNLTHFRVSSLRGRTDGGGLLDMLKLFITGSASPSGSKHIPPNLQRVIITPKPTTRSRGEGRVFGTLARDLEQLCQKDALGRVLVLRTADCLKEDDEHEKLLYEARYRRLRADWEDRILGEQGCWFEGSGFSPCSLTDD</sequence>
<evidence type="ECO:0000313" key="1">
    <source>
        <dbReference type="EMBL" id="THH26800.1"/>
    </source>
</evidence>
<evidence type="ECO:0008006" key="3">
    <source>
        <dbReference type="Google" id="ProtNLM"/>
    </source>
</evidence>
<reference evidence="1 2" key="1">
    <citation type="submission" date="2019-02" db="EMBL/GenBank/DDBJ databases">
        <title>Genome sequencing of the rare red list fungi Antrodiella citrinella (Flaviporus citrinellus).</title>
        <authorList>
            <person name="Buettner E."/>
            <person name="Kellner H."/>
        </authorList>
    </citation>
    <scope>NUCLEOTIDE SEQUENCE [LARGE SCALE GENOMIC DNA]</scope>
    <source>
        <strain evidence="1 2">DSM 108506</strain>
    </source>
</reference>
<dbReference type="AlphaFoldDB" id="A0A4S4MU14"/>
<keyword evidence="2" id="KW-1185">Reference proteome</keyword>